<dbReference type="GO" id="GO:0046872">
    <property type="term" value="F:metal ion binding"/>
    <property type="evidence" value="ECO:0007669"/>
    <property type="project" value="UniProtKB-KW"/>
</dbReference>
<evidence type="ECO:0000256" key="1">
    <source>
        <dbReference type="ARBA" id="ARBA00022448"/>
    </source>
</evidence>
<dbReference type="Gene3D" id="1.10.760.10">
    <property type="entry name" value="Cytochrome c-like domain"/>
    <property type="match status" value="1"/>
</dbReference>
<evidence type="ECO:0000313" key="9">
    <source>
        <dbReference type="Proteomes" id="UP000037600"/>
    </source>
</evidence>
<name>A0A0J8JJ62_9ALTE</name>
<evidence type="ECO:0000256" key="6">
    <source>
        <dbReference type="PROSITE-ProRule" id="PRU00433"/>
    </source>
</evidence>
<dbReference type="PRINTS" id="PR00604">
    <property type="entry name" value="CYTCHRMECIAB"/>
</dbReference>
<keyword evidence="1" id="KW-0813">Transport</keyword>
<dbReference type="STRING" id="1513271.XM47_14085"/>
<evidence type="ECO:0000256" key="4">
    <source>
        <dbReference type="ARBA" id="ARBA00022982"/>
    </source>
</evidence>
<reference evidence="8 9" key="1">
    <citation type="submission" date="2015-04" db="EMBL/GenBank/DDBJ databases">
        <title>Draft Genome Sequence of the Novel Agar-Digesting Marine Bacterium Q1.</title>
        <authorList>
            <person name="Li Y."/>
            <person name="Li D."/>
            <person name="Chen G."/>
            <person name="Du Z."/>
        </authorList>
    </citation>
    <scope>NUCLEOTIDE SEQUENCE [LARGE SCALE GENOMIC DNA]</scope>
    <source>
        <strain evidence="8 9">Q1</strain>
    </source>
</reference>
<dbReference type="InterPro" id="IPR002327">
    <property type="entry name" value="Cyt_c_1A/1B"/>
</dbReference>
<evidence type="ECO:0000313" key="8">
    <source>
        <dbReference type="EMBL" id="KMT64486.1"/>
    </source>
</evidence>
<dbReference type="GO" id="GO:0020037">
    <property type="term" value="F:heme binding"/>
    <property type="evidence" value="ECO:0007669"/>
    <property type="project" value="InterPro"/>
</dbReference>
<dbReference type="EMBL" id="LAZL01000024">
    <property type="protein sequence ID" value="KMT64486.1"/>
    <property type="molecule type" value="Genomic_DNA"/>
</dbReference>
<organism evidence="8 9">
    <name type="scientific">Catenovulum maritimum</name>
    <dbReference type="NCBI Taxonomy" id="1513271"/>
    <lineage>
        <taxon>Bacteria</taxon>
        <taxon>Pseudomonadati</taxon>
        <taxon>Pseudomonadota</taxon>
        <taxon>Gammaproteobacteria</taxon>
        <taxon>Alteromonadales</taxon>
        <taxon>Alteromonadaceae</taxon>
        <taxon>Catenovulum</taxon>
    </lineage>
</organism>
<dbReference type="InterPro" id="IPR036909">
    <property type="entry name" value="Cyt_c-like_dom_sf"/>
</dbReference>
<sequence>MLMRADYVLDNKNTDIVVGIERGQQLFKLCSGCHQINNQTAPNLQGVVNRAIATEQFDYSKAMQAQQTGVWTVEKLDEFLTSPNKSIPGNKMGFTGIINQADRQALIEYLQTLK</sequence>
<protein>
    <recommendedName>
        <fullName evidence="7">Cytochrome c domain-containing protein</fullName>
    </recommendedName>
</protein>
<dbReference type="PANTHER" id="PTHR11961">
    <property type="entry name" value="CYTOCHROME C"/>
    <property type="match status" value="1"/>
</dbReference>
<keyword evidence="2 6" id="KW-0349">Heme</keyword>
<dbReference type="Pfam" id="PF00034">
    <property type="entry name" value="Cytochrom_C"/>
    <property type="match status" value="1"/>
</dbReference>
<keyword evidence="5 6" id="KW-0408">Iron</keyword>
<comment type="caution">
    <text evidence="8">The sequence shown here is derived from an EMBL/GenBank/DDBJ whole genome shotgun (WGS) entry which is preliminary data.</text>
</comment>
<accession>A0A0J8JJ62</accession>
<evidence type="ECO:0000259" key="7">
    <source>
        <dbReference type="PROSITE" id="PS51007"/>
    </source>
</evidence>
<keyword evidence="3 6" id="KW-0479">Metal-binding</keyword>
<keyword evidence="4" id="KW-0249">Electron transport</keyword>
<dbReference type="Proteomes" id="UP000037600">
    <property type="component" value="Unassembled WGS sequence"/>
</dbReference>
<dbReference type="AlphaFoldDB" id="A0A0J8JJ62"/>
<evidence type="ECO:0000256" key="5">
    <source>
        <dbReference type="ARBA" id="ARBA00023004"/>
    </source>
</evidence>
<dbReference type="SUPFAM" id="SSF46626">
    <property type="entry name" value="Cytochrome c"/>
    <property type="match status" value="1"/>
</dbReference>
<evidence type="ECO:0000256" key="3">
    <source>
        <dbReference type="ARBA" id="ARBA00022723"/>
    </source>
</evidence>
<feature type="domain" description="Cytochrome c" evidence="7">
    <location>
        <begin position="18"/>
        <end position="114"/>
    </location>
</feature>
<dbReference type="InterPro" id="IPR009056">
    <property type="entry name" value="Cyt_c-like_dom"/>
</dbReference>
<dbReference type="GO" id="GO:0009055">
    <property type="term" value="F:electron transfer activity"/>
    <property type="evidence" value="ECO:0007669"/>
    <property type="project" value="InterPro"/>
</dbReference>
<dbReference type="PROSITE" id="PS51007">
    <property type="entry name" value="CYTC"/>
    <property type="match status" value="1"/>
</dbReference>
<gene>
    <name evidence="8" type="ORF">XM47_14085</name>
</gene>
<proteinExistence type="predicted"/>
<keyword evidence="9" id="KW-1185">Reference proteome</keyword>
<evidence type="ECO:0000256" key="2">
    <source>
        <dbReference type="ARBA" id="ARBA00022617"/>
    </source>
</evidence>